<evidence type="ECO:0000313" key="11">
    <source>
        <dbReference type="Proteomes" id="UP000230069"/>
    </source>
</evidence>
<dbReference type="InParanoid" id="A0A2G5EGW5"/>
<dbReference type="Pfam" id="PF00628">
    <property type="entry name" value="PHD"/>
    <property type="match status" value="1"/>
</dbReference>
<dbReference type="Gene3D" id="3.30.40.10">
    <property type="entry name" value="Zinc/RING finger domain, C3HC4 (zinc finger)"/>
    <property type="match status" value="2"/>
</dbReference>
<dbReference type="SUPFAM" id="SSF57903">
    <property type="entry name" value="FYVE/PHD zinc finger"/>
    <property type="match status" value="3"/>
</dbReference>
<evidence type="ECO:0000256" key="1">
    <source>
        <dbReference type="ARBA" id="ARBA00004123"/>
    </source>
</evidence>
<dbReference type="GO" id="GO:0000785">
    <property type="term" value="C:chromatin"/>
    <property type="evidence" value="ECO:0007669"/>
    <property type="project" value="UniProtKB-ARBA"/>
</dbReference>
<dbReference type="PROSITE" id="PS50016">
    <property type="entry name" value="ZF_PHD_2"/>
    <property type="match status" value="1"/>
</dbReference>
<sequence length="1709" mass="191450">MESEEVKLDDRVRKRRKREKIENVGRYVKKEFEGYGTFIGKVVSHNDGLYRVDYEDGDFEDLELHEVAEIFVNESDFDEEFKNRKKQLNELIRKNKLDESNSKSEAKTVNNGLGRSEVSSVSELVSELECGSAKGLELDTNDDMDIELGGVEKTFDDGDSDSSTDSCEFVQNLASSSDNDVPLIPPPELPSSSGNIGVPEESVSHLLSVYSFLRSFSIQLFLTPFKLDDFVGSLNCGSSNTLTDAVHFSLLRALRRHLEMLSSDGAELASKCLRRLDWNLLDALTWPVYLVEYLVVMGYAKGPEWKGFYTVVLDGEYYSLSVTKKLMVMQILCDDVMESAELRAEVDLRESIEEGIINGIAKPLASLNGPRRVHPKYSKTSAFKDTEAIHAKPYNTKSSQGTNLGSKAQELDEDSTDVDQDENSDECQLCGMDGTLICCDGCPSAYHARCIGLNKMLIPDGLWFCPECTAKKVEPTLRISAGLRGAEIFGIDPYEQIFLGICDHLLVLTLSIRSGPSSRYYRVIDIPKVFKALCLTEQHKSLYSQICKSIMQYWGIEEDSIIPFSEGTDEEKSVPIGTKEDTEVSVPMCNPERLRNAVEGGNCTGNVTISNLENEMLSGQENDFQIVNQDRQIVSQRNDGFGALKLSPHRDIMSCEQLGAESLVSSGSINHCPDHSDLTQSCPERSSALDITTHACGSNSDIDKKVVESRLLPVKNDTPIMSFGKEESKIDGGGGDGTSEGDKSVCYLYMGDTFKPQSYINQYFLGDIATSAAANFAVLASEGKVVSEAHASSNPRKIVSANVALQLKAFLSASIHFIWPNSEKKAMEVPRERCGWCISCKAPTTSKKGCLLNLAASNAIKTSARNIIGLRTIKNGEGNIIGIGTYILQMAESLRGFLNGRFLSLSYRKQWRKDVEEASACSALKFSLLELEEHIRPVAFSGDWVKLVDDWMVESSAVQNASVGAPPKRPGGRRNRKQAAIEVPIDPCDDDQRIVNWWRGGKLSKLVFQKGMLPCSIVKKAARQGGRRKISGIVYAEGSEIPRRSRRFAWRAAVEMTKNAPQLALQVRYLDIHLRWNDMVRSEQNSADGKVTEAETAFRNALICDKKIQENKTRYGLVFNQKHLPSRIMKNIIDVEKNEDGEERFWFSETHVPLFLIRDYEQKVDKDTSPPGKTSQILSKLQRKQRKAYRRNIFWYLMHKEEKVGKCPCASCQEDLLLGDAVKCIECEGYCHKVCTSYCTVGRKDAECEVTCNQCDRAKATTLNANINKTPVGQVLRQGQEYKMVVASSKNSWINGGCQPLVSMGNTEAHTLMKSTIPGPSLGKKTKRSAVSKGIVWKKKNTGESGTDFRLSNILLRRNGDIDSSMKPECYLCSKPYNPDLMYICCEECQLWYHADAVNIKESQIFDVLGFKCCKCRRNRLPTCPYEDLESRRSRARTSKKNNTVMEPESEPISKGLLEWEFTIPASSEKMEGIVEDDDPLLFSLEKVVPITEIRPDFDAEWDAAGASFQGPQKLPVRRHVKQESDPANQKLPVRRHFKIEDDPDGSFIPPYEESTPFEANAFMSSENASPPQAEWELPDNIKNEMFEYDGVNFEDIYFSYNELLATDDSQSGICDGSTVMEGDWVNSLGFAPPYNLPEQQYEMDIRNNHGEVKMEAAVHVPCEVCSLTEPAPDLLCEVCKIWIHKKCSPWDELSWGDSWRCGRCRDWA</sequence>
<dbReference type="PANTHER" id="PTHR46508">
    <property type="entry name" value="PHD FINGER FAMILY PROTEIN"/>
    <property type="match status" value="1"/>
</dbReference>
<keyword evidence="2" id="KW-0479">Metal-binding</keyword>
<comment type="subcellular location">
    <subcellularLocation>
        <location evidence="1">Nucleus</location>
    </subcellularLocation>
</comment>
<evidence type="ECO:0000256" key="6">
    <source>
        <dbReference type="PROSITE-ProRule" id="PRU00146"/>
    </source>
</evidence>
<evidence type="ECO:0000256" key="7">
    <source>
        <dbReference type="SAM" id="MobiDB-lite"/>
    </source>
</evidence>
<dbReference type="OrthoDB" id="784962at2759"/>
<feature type="compositionally biased region" description="Polar residues" evidence="7">
    <location>
        <begin position="395"/>
        <end position="406"/>
    </location>
</feature>
<feature type="region of interest" description="Disordered" evidence="7">
    <location>
        <begin position="394"/>
        <end position="419"/>
    </location>
</feature>
<dbReference type="Proteomes" id="UP000230069">
    <property type="component" value="Unassembled WGS sequence"/>
</dbReference>
<dbReference type="PANTHER" id="PTHR46508:SF1">
    <property type="entry name" value="PHD FINGER FAMILY PROTEIN"/>
    <property type="match status" value="1"/>
</dbReference>
<dbReference type="InterPro" id="IPR019786">
    <property type="entry name" value="Zinc_finger_PHD-type_CS"/>
</dbReference>
<evidence type="ECO:0000259" key="8">
    <source>
        <dbReference type="PROSITE" id="PS50016"/>
    </source>
</evidence>
<dbReference type="Pfam" id="PF02791">
    <property type="entry name" value="DDT"/>
    <property type="match status" value="1"/>
</dbReference>
<dbReference type="PROSITE" id="PS50827">
    <property type="entry name" value="DDT"/>
    <property type="match status" value="1"/>
</dbReference>
<keyword evidence="4" id="KW-0862">Zinc</keyword>
<evidence type="ECO:0000259" key="9">
    <source>
        <dbReference type="PROSITE" id="PS50827"/>
    </source>
</evidence>
<dbReference type="Pfam" id="PF21743">
    <property type="entry name" value="PTM_DIR17_Tudor"/>
    <property type="match status" value="1"/>
</dbReference>
<keyword evidence="3 6" id="KW-0863">Zinc-finger</keyword>
<dbReference type="SMART" id="SM00571">
    <property type="entry name" value="DDT"/>
    <property type="match status" value="1"/>
</dbReference>
<dbReference type="FunCoup" id="A0A2G5EGW5">
    <property type="interactions" value="2613"/>
</dbReference>
<dbReference type="SMART" id="SM00249">
    <property type="entry name" value="PHD"/>
    <property type="match status" value="3"/>
</dbReference>
<evidence type="ECO:0000313" key="10">
    <source>
        <dbReference type="EMBL" id="PIA54807.1"/>
    </source>
</evidence>
<evidence type="ECO:0000256" key="4">
    <source>
        <dbReference type="ARBA" id="ARBA00022833"/>
    </source>
</evidence>
<dbReference type="InterPro" id="IPR001965">
    <property type="entry name" value="Znf_PHD"/>
</dbReference>
<dbReference type="InterPro" id="IPR013083">
    <property type="entry name" value="Znf_RING/FYVE/PHD"/>
</dbReference>
<dbReference type="Pfam" id="PF24294">
    <property type="entry name" value="Chromo_PTM"/>
    <property type="match status" value="1"/>
</dbReference>
<dbReference type="PROSITE" id="PS01359">
    <property type="entry name" value="ZF_PHD_1"/>
    <property type="match status" value="1"/>
</dbReference>
<dbReference type="EMBL" id="KZ305026">
    <property type="protein sequence ID" value="PIA54807.1"/>
    <property type="molecule type" value="Genomic_DNA"/>
</dbReference>
<dbReference type="InterPro" id="IPR011011">
    <property type="entry name" value="Znf_FYVE_PHD"/>
</dbReference>
<keyword evidence="5" id="KW-0539">Nucleus</keyword>
<dbReference type="CDD" id="cd20401">
    <property type="entry name" value="Tudor_AtPTM-like"/>
    <property type="match status" value="1"/>
</dbReference>
<dbReference type="InterPro" id="IPR019787">
    <property type="entry name" value="Znf_PHD-finger"/>
</dbReference>
<feature type="domain" description="DDT" evidence="9">
    <location>
        <begin position="200"/>
        <end position="260"/>
    </location>
</feature>
<gene>
    <name evidence="10" type="ORF">AQUCO_00901001v1</name>
</gene>
<accession>A0A2G5EGW5</accession>
<reference evidence="10 11" key="1">
    <citation type="submission" date="2017-09" db="EMBL/GenBank/DDBJ databases">
        <title>WGS assembly of Aquilegia coerulea Goldsmith.</title>
        <authorList>
            <person name="Hodges S."/>
            <person name="Kramer E."/>
            <person name="Nordborg M."/>
            <person name="Tomkins J."/>
            <person name="Borevitz J."/>
            <person name="Derieg N."/>
            <person name="Yan J."/>
            <person name="Mihaltcheva S."/>
            <person name="Hayes R.D."/>
            <person name="Rokhsar D."/>
        </authorList>
    </citation>
    <scope>NUCLEOTIDE SEQUENCE [LARGE SCALE GENOMIC DNA]</scope>
    <source>
        <strain evidence="11">cv. Goldsmith</strain>
    </source>
</reference>
<dbReference type="Pfam" id="PF15612">
    <property type="entry name" value="WHIM1"/>
    <property type="match status" value="1"/>
</dbReference>
<evidence type="ECO:0000256" key="5">
    <source>
        <dbReference type="ARBA" id="ARBA00023242"/>
    </source>
</evidence>
<evidence type="ECO:0000256" key="3">
    <source>
        <dbReference type="ARBA" id="ARBA00022771"/>
    </source>
</evidence>
<dbReference type="GO" id="GO:0005634">
    <property type="term" value="C:nucleus"/>
    <property type="evidence" value="ECO:0007669"/>
    <property type="project" value="UniProtKB-SubCell"/>
</dbReference>
<protein>
    <recommendedName>
        <fullName evidence="12">PHD-type domain-containing protein</fullName>
    </recommendedName>
</protein>
<evidence type="ECO:0000256" key="2">
    <source>
        <dbReference type="ARBA" id="ARBA00022723"/>
    </source>
</evidence>
<name>A0A2G5EGW5_AQUCA</name>
<dbReference type="InterPro" id="IPR056618">
    <property type="entry name" value="Chromo_PTM"/>
</dbReference>
<dbReference type="InterPro" id="IPR018501">
    <property type="entry name" value="DDT_dom"/>
</dbReference>
<keyword evidence="11" id="KW-1185">Reference proteome</keyword>
<dbReference type="STRING" id="218851.A0A2G5EGW5"/>
<dbReference type="InterPro" id="IPR028942">
    <property type="entry name" value="WHIM1_dom"/>
</dbReference>
<feature type="domain" description="PHD-type" evidence="8">
    <location>
        <begin position="424"/>
        <end position="471"/>
    </location>
</feature>
<evidence type="ECO:0008006" key="12">
    <source>
        <dbReference type="Google" id="ProtNLM"/>
    </source>
</evidence>
<organism evidence="10 11">
    <name type="scientific">Aquilegia coerulea</name>
    <name type="common">Rocky mountain columbine</name>
    <dbReference type="NCBI Taxonomy" id="218851"/>
    <lineage>
        <taxon>Eukaryota</taxon>
        <taxon>Viridiplantae</taxon>
        <taxon>Streptophyta</taxon>
        <taxon>Embryophyta</taxon>
        <taxon>Tracheophyta</taxon>
        <taxon>Spermatophyta</taxon>
        <taxon>Magnoliopsida</taxon>
        <taxon>Ranunculales</taxon>
        <taxon>Ranunculaceae</taxon>
        <taxon>Thalictroideae</taxon>
        <taxon>Aquilegia</taxon>
    </lineage>
</organism>
<dbReference type="GO" id="GO:0008270">
    <property type="term" value="F:zinc ion binding"/>
    <property type="evidence" value="ECO:0007669"/>
    <property type="project" value="UniProtKB-KW"/>
</dbReference>
<dbReference type="InterPro" id="IPR047365">
    <property type="entry name" value="Tudor_AtPTM-like"/>
</dbReference>
<proteinExistence type="predicted"/>